<dbReference type="InterPro" id="IPR012341">
    <property type="entry name" value="6hp_glycosidase-like_sf"/>
</dbReference>
<feature type="region of interest" description="Disordered" evidence="8">
    <location>
        <begin position="671"/>
        <end position="703"/>
    </location>
</feature>
<dbReference type="PROSITE" id="PS00928">
    <property type="entry name" value="TREHALASE_2"/>
    <property type="match status" value="1"/>
</dbReference>
<dbReference type="PRINTS" id="PR00744">
    <property type="entry name" value="GLHYDRLASE37"/>
</dbReference>
<dbReference type="Gene3D" id="1.50.10.10">
    <property type="match status" value="1"/>
</dbReference>
<evidence type="ECO:0000256" key="5">
    <source>
        <dbReference type="ARBA" id="ARBA00022801"/>
    </source>
</evidence>
<feature type="compositionally biased region" description="Basic and acidic residues" evidence="8">
    <location>
        <begin position="22"/>
        <end position="36"/>
    </location>
</feature>
<dbReference type="PANTHER" id="PTHR23403">
    <property type="entry name" value="TREHALASE"/>
    <property type="match status" value="1"/>
</dbReference>
<evidence type="ECO:0000256" key="2">
    <source>
        <dbReference type="ARBA" id="ARBA00005615"/>
    </source>
</evidence>
<dbReference type="InterPro" id="IPR018232">
    <property type="entry name" value="Glyco_hydro_37_CS"/>
</dbReference>
<feature type="compositionally biased region" description="Low complexity" evidence="8">
    <location>
        <begin position="77"/>
        <end position="97"/>
    </location>
</feature>
<feature type="signal peptide" evidence="9">
    <location>
        <begin position="1"/>
        <end position="17"/>
    </location>
</feature>
<sequence length="725" mass="81462">MRSVLLIVTLLAATVSANPTRSRREEDSVEESHLPFKADAALLDIPEPGPIDASDISAESTVPIKSLDAIPDPPAKVPSSSSSPAAAAEKSTATKTPGSEEIDKPDKYSTPAGIFDFLPEEPTVEVCDNHTAPGRSKVYCSGRLLASVNLHHIFPDSKTFVDRPMKVNRTEDEIMADFESRFPKDNLDIDPEQLRAFVEQNFDQEGHELEQCDVPDWIPSPPAFDDIADPEMKKFALDLHNIWKNLCRRISPMVRDEPQRFSLLHVPNNFIAPGGRFREFYYWDTYWVIKGLIASGMYETTRGMLENLGSIVDRFGFIPNGGRVYYLKRSQPPLLTAMVYEYYEVTRNKTFLQEMLPLLEKEFEFWRSERSVDVEIGGINHTVFQYRTAANVPRPESYREDVSIANIFPSNGRKQLFYKDIGSAAESGWDFSTRWFADHKSITSIHTTDIVPVDLNAFLCYNLNIMSFFHGELRNFNKERAWLNDYNAFKTSFREVFHVPEAKGWYDYNNKRGEHNTDFFPSIAVPLFTGCFDQLSLTQSSDLLDRMTEVGALTYAGGVPTSLANNTQEQWDFPNGWSPLNHMIIEGMRKSDNPRLQQAAFSLAQKWVRANLHVYKLDHAMWEKYNVATNEARGGGGGEYEVQAGFGWTNGVVLDLLLSYGDRLFVDDSTTPAPKSDSPTTVPSSAASASAIVSEPKTTTGSASSSTTVFHILFITLVAAIANWC</sequence>
<proteinExistence type="inferred from homology"/>
<evidence type="ECO:0000256" key="6">
    <source>
        <dbReference type="ARBA" id="ARBA00023295"/>
    </source>
</evidence>
<evidence type="ECO:0000256" key="3">
    <source>
        <dbReference type="ARBA" id="ARBA00012757"/>
    </source>
</evidence>
<evidence type="ECO:0000313" key="11">
    <source>
        <dbReference type="Proteomes" id="UP001432322"/>
    </source>
</evidence>
<keyword evidence="6 7" id="KW-0326">Glycosidase</keyword>
<dbReference type="AlphaFoldDB" id="A0AAV5WS00"/>
<dbReference type="Proteomes" id="UP001432322">
    <property type="component" value="Unassembled WGS sequence"/>
</dbReference>
<dbReference type="InterPro" id="IPR001661">
    <property type="entry name" value="Glyco_hydro_37"/>
</dbReference>
<gene>
    <name evidence="10" type="ORF">PFISCL1PPCAC_24627</name>
</gene>
<comment type="similarity">
    <text evidence="2 7">Belongs to the glycosyl hydrolase 37 family.</text>
</comment>
<comment type="catalytic activity">
    <reaction evidence="1 7">
        <text>alpha,alpha-trehalose + H2O = alpha-D-glucose + beta-D-glucose</text>
        <dbReference type="Rhea" id="RHEA:32675"/>
        <dbReference type="ChEBI" id="CHEBI:15377"/>
        <dbReference type="ChEBI" id="CHEBI:15903"/>
        <dbReference type="ChEBI" id="CHEBI:16551"/>
        <dbReference type="ChEBI" id="CHEBI:17925"/>
        <dbReference type="EC" id="3.2.1.28"/>
    </reaction>
</comment>
<evidence type="ECO:0000256" key="8">
    <source>
        <dbReference type="SAM" id="MobiDB-lite"/>
    </source>
</evidence>
<reference evidence="10" key="1">
    <citation type="submission" date="2023-10" db="EMBL/GenBank/DDBJ databases">
        <title>Genome assembly of Pristionchus species.</title>
        <authorList>
            <person name="Yoshida K."/>
            <person name="Sommer R.J."/>
        </authorList>
    </citation>
    <scope>NUCLEOTIDE SEQUENCE</scope>
    <source>
        <strain evidence="10">RS5133</strain>
    </source>
</reference>
<dbReference type="SUPFAM" id="SSF48208">
    <property type="entry name" value="Six-hairpin glycosidases"/>
    <property type="match status" value="1"/>
</dbReference>
<evidence type="ECO:0000256" key="1">
    <source>
        <dbReference type="ARBA" id="ARBA00001576"/>
    </source>
</evidence>
<protein>
    <recommendedName>
        <fullName evidence="4 7">Trehalase</fullName>
        <ecNumber evidence="3 7">3.2.1.28</ecNumber>
    </recommendedName>
    <alternativeName>
        <fullName evidence="7">Alpha-trehalose glucohydrolase</fullName>
    </alternativeName>
</protein>
<keyword evidence="11" id="KW-1185">Reference proteome</keyword>
<accession>A0AAV5WS00</accession>
<feature type="chain" id="PRO_5043327532" description="Trehalase" evidence="9">
    <location>
        <begin position="18"/>
        <end position="725"/>
    </location>
</feature>
<dbReference type="GO" id="GO:0004555">
    <property type="term" value="F:alpha,alpha-trehalase activity"/>
    <property type="evidence" value="ECO:0007669"/>
    <property type="project" value="UniProtKB-EC"/>
</dbReference>
<feature type="compositionally biased region" description="Polar residues" evidence="8">
    <location>
        <begin position="671"/>
        <end position="683"/>
    </location>
</feature>
<dbReference type="GO" id="GO:0005993">
    <property type="term" value="P:trehalose catabolic process"/>
    <property type="evidence" value="ECO:0007669"/>
    <property type="project" value="TreeGrafter"/>
</dbReference>
<evidence type="ECO:0000256" key="7">
    <source>
        <dbReference type="RuleBase" id="RU361180"/>
    </source>
</evidence>
<comment type="caution">
    <text evidence="10">The sequence shown here is derived from an EMBL/GenBank/DDBJ whole genome shotgun (WGS) entry which is preliminary data.</text>
</comment>
<dbReference type="Pfam" id="PF01204">
    <property type="entry name" value="Trehalase"/>
    <property type="match status" value="1"/>
</dbReference>
<dbReference type="PROSITE" id="PS00927">
    <property type="entry name" value="TREHALASE_1"/>
    <property type="match status" value="1"/>
</dbReference>
<keyword evidence="5 7" id="KW-0378">Hydrolase</keyword>
<keyword evidence="9" id="KW-0732">Signal</keyword>
<evidence type="ECO:0000313" key="10">
    <source>
        <dbReference type="EMBL" id="GMT33330.1"/>
    </source>
</evidence>
<evidence type="ECO:0000256" key="9">
    <source>
        <dbReference type="SAM" id="SignalP"/>
    </source>
</evidence>
<feature type="region of interest" description="Disordered" evidence="8">
    <location>
        <begin position="17"/>
        <end position="113"/>
    </location>
</feature>
<dbReference type="InterPro" id="IPR008928">
    <property type="entry name" value="6-hairpin_glycosidase_sf"/>
</dbReference>
<name>A0AAV5WS00_9BILA</name>
<organism evidence="10 11">
    <name type="scientific">Pristionchus fissidentatus</name>
    <dbReference type="NCBI Taxonomy" id="1538716"/>
    <lineage>
        <taxon>Eukaryota</taxon>
        <taxon>Metazoa</taxon>
        <taxon>Ecdysozoa</taxon>
        <taxon>Nematoda</taxon>
        <taxon>Chromadorea</taxon>
        <taxon>Rhabditida</taxon>
        <taxon>Rhabditina</taxon>
        <taxon>Diplogasteromorpha</taxon>
        <taxon>Diplogasteroidea</taxon>
        <taxon>Neodiplogasteridae</taxon>
        <taxon>Pristionchus</taxon>
    </lineage>
</organism>
<evidence type="ECO:0000256" key="4">
    <source>
        <dbReference type="ARBA" id="ARBA00019905"/>
    </source>
</evidence>
<dbReference type="EC" id="3.2.1.28" evidence="3 7"/>
<dbReference type="EMBL" id="BTSY01000006">
    <property type="protein sequence ID" value="GMT33330.1"/>
    <property type="molecule type" value="Genomic_DNA"/>
</dbReference>
<dbReference type="PANTHER" id="PTHR23403:SF1">
    <property type="entry name" value="TREHALASE"/>
    <property type="match status" value="1"/>
</dbReference>